<accession>A0ABW3GHQ1</accession>
<dbReference type="RefSeq" id="WP_253649212.1">
    <property type="nucleotide sequence ID" value="NZ_BAAAMO010000011.1"/>
</dbReference>
<name>A0ABW3GHQ1_9NOCA</name>
<organism evidence="1 2">
    <name type="scientific">Williamsia deligens</name>
    <dbReference type="NCBI Taxonomy" id="321325"/>
    <lineage>
        <taxon>Bacteria</taxon>
        <taxon>Bacillati</taxon>
        <taxon>Actinomycetota</taxon>
        <taxon>Actinomycetes</taxon>
        <taxon>Mycobacteriales</taxon>
        <taxon>Nocardiaceae</taxon>
        <taxon>Williamsia</taxon>
    </lineage>
</organism>
<dbReference type="Proteomes" id="UP001597068">
    <property type="component" value="Unassembled WGS sequence"/>
</dbReference>
<comment type="caution">
    <text evidence="1">The sequence shown here is derived from an EMBL/GenBank/DDBJ whole genome shotgun (WGS) entry which is preliminary data.</text>
</comment>
<protein>
    <submittedName>
        <fullName evidence="1">Uncharacterized protein</fullName>
    </submittedName>
</protein>
<proteinExistence type="predicted"/>
<evidence type="ECO:0000313" key="2">
    <source>
        <dbReference type="Proteomes" id="UP001597068"/>
    </source>
</evidence>
<sequence>MPQPRIEWNDEALYDVRRDPNLIELERETAQRICDEANRIGSGTFMVGSRQGERRPEGRWRTTVYTADAKAMASNARHNVLIRAMS</sequence>
<dbReference type="EMBL" id="JBHTIL010000009">
    <property type="protein sequence ID" value="MFD0928122.1"/>
    <property type="molecule type" value="Genomic_DNA"/>
</dbReference>
<reference evidence="2" key="1">
    <citation type="journal article" date="2019" name="Int. J. Syst. Evol. Microbiol.">
        <title>The Global Catalogue of Microorganisms (GCM) 10K type strain sequencing project: providing services to taxonomists for standard genome sequencing and annotation.</title>
        <authorList>
            <consortium name="The Broad Institute Genomics Platform"/>
            <consortium name="The Broad Institute Genome Sequencing Center for Infectious Disease"/>
            <person name="Wu L."/>
            <person name="Ma J."/>
        </authorList>
    </citation>
    <scope>NUCLEOTIDE SEQUENCE [LARGE SCALE GENOMIC DNA]</scope>
    <source>
        <strain evidence="2">CCUG 50873</strain>
    </source>
</reference>
<gene>
    <name evidence="1" type="ORF">ACFQ04_20505</name>
</gene>
<keyword evidence="2" id="KW-1185">Reference proteome</keyword>
<evidence type="ECO:0000313" key="1">
    <source>
        <dbReference type="EMBL" id="MFD0928122.1"/>
    </source>
</evidence>